<sequence>MSGRSHLEFRNYPISEKCASTFLTTTQLSMMLRLVRTFRTKAGRTKIAPKTNSAFDPFKKPAFQRFEDLPASQQEAAKTQALQEFDKNVDNNPQMEIPSEYSMIAAIKQEARQNRLNRDEIRDNILHFFHLTMQAREQQMAHPTNVTVIQRGREDDRSLLFDALEVLPKNHADIFSPEEYVAFFNLAKLGTVSDQARDMKTVCDLFYPLNIFRVDPYNEMEYLQLLLDSDQAQKALKYQQARLNHKNQDVKELRWYHEFGVAVLLSLGRIKDANFEAGKIISQFSWLESNLLVHLCKTATDSETMDKWSQQLLRQMQDTEAILTRDPAVSLGNLTFTNIITKRGGVKRPFCESEEQLETALSAKTVSVAHLTELTRLYIMKGLDIKKLIKDPRVTRLLTSDTDIGLILATEAALVAKESNNNSNIKSRADPNAAIKLFETLTDQCPSLLTTPLFYTHWLNVLTYFDKRRVGHVIELMEANGVKQDSSHLVAMATYYLKHDYEKAVCLLETDTPAIWGVFLRHYARTQDDEQFNNILELFLSKKRKPSPSTISAVVNYYHKQKDYGSLWRQFNHITLNKYSPHDHLRTAAVFSSQLYKLLWKILTDYYRSKGDRAILGKPSHVHSVAGTSPRADSAWQGEWVSDGVRKWELVNEECAPAPRNLFLKMVAEQQVHSCSPIDIVPVFIRSGDFVGAIAVLRFYKDVVGYDMDGKEAGEISQVLGKIKKQVFRTRDLKRPVMDDHPLWMGLEVDLNLYIGDEVTETVEEVLKCLKEGKSTDCI</sequence>
<dbReference type="Proteomes" id="UP000182444">
    <property type="component" value="Chromosome 1E"/>
</dbReference>
<reference evidence="1 2" key="1">
    <citation type="journal article" date="2016" name="PLoS ONE">
        <title>Sequence Assembly of Yarrowia lipolytica Strain W29/CLIB89 Shows Transposable Element Diversity.</title>
        <authorList>
            <person name="Magnan C."/>
            <person name="Yu J."/>
            <person name="Chang I."/>
            <person name="Jahn E."/>
            <person name="Kanomata Y."/>
            <person name="Wu J."/>
            <person name="Zeller M."/>
            <person name="Oakes M."/>
            <person name="Baldi P."/>
            <person name="Sandmeyer S."/>
        </authorList>
    </citation>
    <scope>NUCLEOTIDE SEQUENCE [LARGE SCALE GENOMIC DNA]</scope>
    <source>
        <strain evidence="2">CLIB89(W29)</strain>
    </source>
</reference>
<organism evidence="1 2">
    <name type="scientific">Yarrowia lipolytica</name>
    <name type="common">Candida lipolytica</name>
    <dbReference type="NCBI Taxonomy" id="4952"/>
    <lineage>
        <taxon>Eukaryota</taxon>
        <taxon>Fungi</taxon>
        <taxon>Dikarya</taxon>
        <taxon>Ascomycota</taxon>
        <taxon>Saccharomycotina</taxon>
        <taxon>Dipodascomycetes</taxon>
        <taxon>Dipodascales</taxon>
        <taxon>Dipodascales incertae sedis</taxon>
        <taxon>Yarrowia</taxon>
    </lineage>
</organism>
<dbReference type="RefSeq" id="XP_504517.3">
    <property type="nucleotide sequence ID" value="XM_504517.3"/>
</dbReference>
<dbReference type="InterPro" id="IPR011990">
    <property type="entry name" value="TPR-like_helical_dom_sf"/>
</dbReference>
<gene>
    <name evidence="1" type="ORF">YALI1_E33934g</name>
</gene>
<dbReference type="VEuPathDB" id="FungiDB:YALI0_E28644g"/>
<protein>
    <submittedName>
        <fullName evidence="1">Uncharacterized protein</fullName>
    </submittedName>
</protein>
<accession>A0A1H6Q2Y0</accession>
<proteinExistence type="predicted"/>
<dbReference type="KEGG" id="yli:2911624"/>
<dbReference type="GeneID" id="2911624"/>
<dbReference type="VEuPathDB" id="FungiDB:YALI1_E33934g"/>
<evidence type="ECO:0000313" key="1">
    <source>
        <dbReference type="EMBL" id="AOW06096.1"/>
    </source>
</evidence>
<name>A0A1H6Q2Y0_YARLL</name>
<dbReference type="Gene3D" id="1.25.40.10">
    <property type="entry name" value="Tetratricopeptide repeat domain"/>
    <property type="match status" value="1"/>
</dbReference>
<dbReference type="EMBL" id="CP017557">
    <property type="protein sequence ID" value="AOW06096.1"/>
    <property type="molecule type" value="Genomic_DNA"/>
</dbReference>
<dbReference type="AlphaFoldDB" id="A0A1H6Q2Y0"/>
<evidence type="ECO:0000313" key="2">
    <source>
        <dbReference type="Proteomes" id="UP000182444"/>
    </source>
</evidence>